<comment type="caution">
    <text evidence="2">The sequence shown here is derived from an EMBL/GenBank/DDBJ whole genome shotgun (WGS) entry which is preliminary data.</text>
</comment>
<evidence type="ECO:0000313" key="2">
    <source>
        <dbReference type="EMBL" id="KAG7296757.1"/>
    </source>
</evidence>
<feature type="compositionally biased region" description="Polar residues" evidence="1">
    <location>
        <begin position="1"/>
        <end position="19"/>
    </location>
</feature>
<feature type="region of interest" description="Disordered" evidence="1">
    <location>
        <begin position="56"/>
        <end position="77"/>
    </location>
</feature>
<protein>
    <submittedName>
        <fullName evidence="2">Uncharacterized protein</fullName>
    </submittedName>
</protein>
<feature type="region of interest" description="Disordered" evidence="1">
    <location>
        <begin position="1"/>
        <end position="22"/>
    </location>
</feature>
<gene>
    <name evidence="2" type="ORF">JYU34_020692</name>
</gene>
<evidence type="ECO:0000256" key="1">
    <source>
        <dbReference type="SAM" id="MobiDB-lite"/>
    </source>
</evidence>
<feature type="compositionally biased region" description="Polar residues" evidence="1">
    <location>
        <begin position="56"/>
        <end position="72"/>
    </location>
</feature>
<evidence type="ECO:0000313" key="3">
    <source>
        <dbReference type="Proteomes" id="UP000823941"/>
    </source>
</evidence>
<organism evidence="2 3">
    <name type="scientific">Plutella xylostella</name>
    <name type="common">Diamondback moth</name>
    <name type="synonym">Plutella maculipennis</name>
    <dbReference type="NCBI Taxonomy" id="51655"/>
    <lineage>
        <taxon>Eukaryota</taxon>
        <taxon>Metazoa</taxon>
        <taxon>Ecdysozoa</taxon>
        <taxon>Arthropoda</taxon>
        <taxon>Hexapoda</taxon>
        <taxon>Insecta</taxon>
        <taxon>Pterygota</taxon>
        <taxon>Neoptera</taxon>
        <taxon>Endopterygota</taxon>
        <taxon>Lepidoptera</taxon>
        <taxon>Glossata</taxon>
        <taxon>Ditrysia</taxon>
        <taxon>Yponomeutoidea</taxon>
        <taxon>Plutellidae</taxon>
        <taxon>Plutella</taxon>
    </lineage>
</organism>
<accession>A0ABQ7PUV5</accession>
<dbReference type="EMBL" id="JAHIBW010000028">
    <property type="protein sequence ID" value="KAG7296757.1"/>
    <property type="molecule type" value="Genomic_DNA"/>
</dbReference>
<proteinExistence type="predicted"/>
<keyword evidence="3" id="KW-1185">Reference proteome</keyword>
<reference evidence="2 3" key="1">
    <citation type="submission" date="2021-06" db="EMBL/GenBank/DDBJ databases">
        <title>A haploid diamondback moth (Plutella xylostella L.) genome assembly resolves 31 chromosomes and identifies a diamide resistance mutation.</title>
        <authorList>
            <person name="Ward C.M."/>
            <person name="Perry K.D."/>
            <person name="Baker G."/>
            <person name="Powis K."/>
            <person name="Heckel D.G."/>
            <person name="Baxter S.W."/>
        </authorList>
    </citation>
    <scope>NUCLEOTIDE SEQUENCE [LARGE SCALE GENOMIC DNA]</scope>
    <source>
        <strain evidence="2 3">LV</strain>
        <tissue evidence="2">Single pupa</tissue>
    </source>
</reference>
<sequence>MTATLHMTTTVVQATSSDSPKGLSTGIACRQSCGSPAVAQITGFLCTRLNDKIKDSQQTSTPADFTTKSKTPNKLLPQLSLRQNQTATLYYHKKL</sequence>
<dbReference type="Proteomes" id="UP000823941">
    <property type="component" value="Chromosome 28"/>
</dbReference>
<name>A0ABQ7PUV5_PLUXY</name>